<evidence type="ECO:0000313" key="3">
    <source>
        <dbReference type="Proteomes" id="UP000677228"/>
    </source>
</evidence>
<evidence type="ECO:0000313" key="2">
    <source>
        <dbReference type="EMBL" id="CAF3655756.1"/>
    </source>
</evidence>
<protein>
    <submittedName>
        <fullName evidence="1">Uncharacterized protein</fullName>
    </submittedName>
</protein>
<comment type="caution">
    <text evidence="1">The sequence shown here is derived from an EMBL/GenBank/DDBJ whole genome shotgun (WGS) entry which is preliminary data.</text>
</comment>
<dbReference type="EMBL" id="CAJNOK010002688">
    <property type="protein sequence ID" value="CAF0870898.1"/>
    <property type="molecule type" value="Genomic_DNA"/>
</dbReference>
<gene>
    <name evidence="1" type="ORF">OVA965_LOCUS8124</name>
    <name evidence="2" type="ORF">TMI583_LOCUS8120</name>
</gene>
<sequence>NDMPLTVTRTDVDSTYSVRFKLFYKHDNKLFEHPFTLCSDINTTTDDQNEVWFNIDKSENLSVQLFIIIKRLRNFNRDDTERYYVAIDQNIGLSPHFPDFHDIYLQMSCFCNGKKDDDVWCNSEKPILLPRLILDGWNFENTYLRFRYPTELRNCTFPCEIKLRHDENNLSWGTTDGQYVVDFAFDQLPISNTPVQKYSNIKLSSDIISLFDNIDRQQSITAERDQHCYHLLKFVIPILPEHDGKRVYLRMRHSTTKDYNPSVPALIEDIVTYRCSIHTISPLNIQPITSFSQQLQCNSSVTEQSNEATQSRAKILKRRQSGIWLTEAKSTNSSPCASD</sequence>
<dbReference type="Proteomes" id="UP000682733">
    <property type="component" value="Unassembled WGS sequence"/>
</dbReference>
<evidence type="ECO:0000313" key="1">
    <source>
        <dbReference type="EMBL" id="CAF0870898.1"/>
    </source>
</evidence>
<name>A0A8S2DDP6_9BILA</name>
<reference evidence="1" key="1">
    <citation type="submission" date="2021-02" db="EMBL/GenBank/DDBJ databases">
        <authorList>
            <person name="Nowell W R."/>
        </authorList>
    </citation>
    <scope>NUCLEOTIDE SEQUENCE</scope>
</reference>
<accession>A0A8S2DDP6</accession>
<dbReference type="Proteomes" id="UP000677228">
    <property type="component" value="Unassembled WGS sequence"/>
</dbReference>
<proteinExistence type="predicted"/>
<feature type="non-terminal residue" evidence="1">
    <location>
        <position position="1"/>
    </location>
</feature>
<dbReference type="AlphaFoldDB" id="A0A8S2DDP6"/>
<organism evidence="1 3">
    <name type="scientific">Didymodactylos carnosus</name>
    <dbReference type="NCBI Taxonomy" id="1234261"/>
    <lineage>
        <taxon>Eukaryota</taxon>
        <taxon>Metazoa</taxon>
        <taxon>Spiralia</taxon>
        <taxon>Gnathifera</taxon>
        <taxon>Rotifera</taxon>
        <taxon>Eurotatoria</taxon>
        <taxon>Bdelloidea</taxon>
        <taxon>Philodinida</taxon>
        <taxon>Philodinidae</taxon>
        <taxon>Didymodactylos</taxon>
    </lineage>
</organism>
<dbReference type="EMBL" id="CAJOBA010002689">
    <property type="protein sequence ID" value="CAF3655756.1"/>
    <property type="molecule type" value="Genomic_DNA"/>
</dbReference>